<reference evidence="2" key="1">
    <citation type="journal article" date="2014" name="Int. J. Syst. Evol. Microbiol.">
        <title>Complete genome sequence of Corynebacterium casei LMG S-19264T (=DSM 44701T), isolated from a smear-ripened cheese.</title>
        <authorList>
            <consortium name="US DOE Joint Genome Institute (JGI-PGF)"/>
            <person name="Walter F."/>
            <person name="Albersmeier A."/>
            <person name="Kalinowski J."/>
            <person name="Ruckert C."/>
        </authorList>
    </citation>
    <scope>NUCLEOTIDE SEQUENCE</scope>
    <source>
        <strain evidence="2">CGMCC 1.12987</strain>
    </source>
</reference>
<evidence type="ECO:0000256" key="1">
    <source>
        <dbReference type="SAM" id="Phobius"/>
    </source>
</evidence>
<dbReference type="RefSeq" id="WP_188528914.1">
    <property type="nucleotide sequence ID" value="NZ_BMGR01000002.1"/>
</dbReference>
<accession>A0A917FMI3</accession>
<keyword evidence="1" id="KW-0812">Transmembrane</keyword>
<keyword evidence="1" id="KW-0472">Membrane</keyword>
<protein>
    <submittedName>
        <fullName evidence="2">Uncharacterized protein</fullName>
    </submittedName>
</protein>
<comment type="caution">
    <text evidence="2">The sequence shown here is derived from an EMBL/GenBank/DDBJ whole genome shotgun (WGS) entry which is preliminary data.</text>
</comment>
<proteinExistence type="predicted"/>
<name>A0A917FMI3_9BACL</name>
<dbReference type="Proteomes" id="UP000644756">
    <property type="component" value="Unassembled WGS sequence"/>
</dbReference>
<feature type="transmembrane region" description="Helical" evidence="1">
    <location>
        <begin position="6"/>
        <end position="25"/>
    </location>
</feature>
<dbReference type="AlphaFoldDB" id="A0A917FMI3"/>
<keyword evidence="3" id="KW-1185">Reference proteome</keyword>
<organism evidence="2 3">
    <name type="scientific">Paenibacillus abyssi</name>
    <dbReference type="NCBI Taxonomy" id="1340531"/>
    <lineage>
        <taxon>Bacteria</taxon>
        <taxon>Bacillati</taxon>
        <taxon>Bacillota</taxon>
        <taxon>Bacilli</taxon>
        <taxon>Bacillales</taxon>
        <taxon>Paenibacillaceae</taxon>
        <taxon>Paenibacillus</taxon>
    </lineage>
</organism>
<sequence length="176" mass="20044">MLSIFLGIVCCYVFAGIAVHIALYYTGKKTAAVRHYVLIGDNHQLQMEWYIRSIRWFSVWSGAPVKITVIDEGSTDETAAIVHKLSQKRDDLSLRNDAIERDKDRAAIMDEDHEQILQRREELSEAAGSSIGKSRFTLKDPDHYMWMLQEEGIVSSADHAVLVDLRQQDQLAKLPL</sequence>
<evidence type="ECO:0000313" key="2">
    <source>
        <dbReference type="EMBL" id="GGF91593.1"/>
    </source>
</evidence>
<evidence type="ECO:0000313" key="3">
    <source>
        <dbReference type="Proteomes" id="UP000644756"/>
    </source>
</evidence>
<keyword evidence="1" id="KW-1133">Transmembrane helix</keyword>
<dbReference type="EMBL" id="BMGR01000002">
    <property type="protein sequence ID" value="GGF91593.1"/>
    <property type="molecule type" value="Genomic_DNA"/>
</dbReference>
<reference evidence="2" key="2">
    <citation type="submission" date="2020-09" db="EMBL/GenBank/DDBJ databases">
        <authorList>
            <person name="Sun Q."/>
            <person name="Zhou Y."/>
        </authorList>
    </citation>
    <scope>NUCLEOTIDE SEQUENCE</scope>
    <source>
        <strain evidence="2">CGMCC 1.12987</strain>
    </source>
</reference>
<gene>
    <name evidence="2" type="ORF">GCM10010916_06100</name>
</gene>